<dbReference type="InterPro" id="IPR036770">
    <property type="entry name" value="Ankyrin_rpt-contain_sf"/>
</dbReference>
<dbReference type="InterPro" id="IPR002110">
    <property type="entry name" value="Ankyrin_rpt"/>
</dbReference>
<dbReference type="RefSeq" id="WP_286675208.1">
    <property type="nucleotide sequence ID" value="NZ_JAVJAN010000068.1"/>
</dbReference>
<keyword evidence="4" id="KW-1185">Reference proteome</keyword>
<proteinExistence type="predicted"/>
<dbReference type="SMART" id="SM00248">
    <property type="entry name" value="ANK"/>
    <property type="match status" value="4"/>
</dbReference>
<keyword evidence="2" id="KW-0040">ANK repeat</keyword>
<dbReference type="EMBL" id="JAVJAN010000068">
    <property type="protein sequence ID" value="MDR5588883.1"/>
    <property type="molecule type" value="Genomic_DNA"/>
</dbReference>
<accession>A0ABU1EKV5</accession>
<organism evidence="3 4">
    <name type="scientific">Clostridium aquiflavi</name>
    <dbReference type="NCBI Taxonomy" id="3073603"/>
    <lineage>
        <taxon>Bacteria</taxon>
        <taxon>Bacillati</taxon>
        <taxon>Bacillota</taxon>
        <taxon>Clostridia</taxon>
        <taxon>Eubacteriales</taxon>
        <taxon>Clostridiaceae</taxon>
        <taxon>Clostridium</taxon>
    </lineage>
</organism>
<evidence type="ECO:0000313" key="3">
    <source>
        <dbReference type="EMBL" id="MDR5588883.1"/>
    </source>
</evidence>
<dbReference type="Pfam" id="PF12796">
    <property type="entry name" value="Ank_2"/>
    <property type="match status" value="1"/>
</dbReference>
<dbReference type="PANTHER" id="PTHR24126">
    <property type="entry name" value="ANKYRIN REPEAT, PH AND SEC7 DOMAIN CONTAINING PROTEIN SECG-RELATED"/>
    <property type="match status" value="1"/>
</dbReference>
<comment type="caution">
    <text evidence="3">The sequence shown here is derived from an EMBL/GenBank/DDBJ whole genome shotgun (WGS) entry which is preliminary data.</text>
</comment>
<evidence type="ECO:0000256" key="2">
    <source>
        <dbReference type="ARBA" id="ARBA00023043"/>
    </source>
</evidence>
<sequence>MHRKGCQNRNALNQLICYSWNKSFAEYLLSKGCLINATARDKETLLESAASFNNREAISFLLSNGIDSSSMNKALCWAIIYNSVDAVRCLLENGANLEEMYTNCKGIERSLYHNILALNNRGSRMDIIKLLFRAGVDFKKTPVRAVTLGLEKTKLSPYDYAKEKLQKYPESTFIQENLSFVDRLATQNNI</sequence>
<keyword evidence="1" id="KW-0677">Repeat</keyword>
<reference evidence="3 4" key="1">
    <citation type="submission" date="2023-09" db="EMBL/GenBank/DDBJ databases">
        <authorList>
            <person name="Zhai L."/>
        </authorList>
    </citation>
    <scope>NUCLEOTIDE SEQUENCE [LARGE SCALE GENOMIC DNA]</scope>
    <source>
        <strain evidence="3 4">5 N-1</strain>
    </source>
</reference>
<dbReference type="Gene3D" id="1.25.40.20">
    <property type="entry name" value="Ankyrin repeat-containing domain"/>
    <property type="match status" value="1"/>
</dbReference>
<protein>
    <submittedName>
        <fullName evidence="3">Ankyrin repeat domain-containing protein</fullName>
    </submittedName>
</protein>
<evidence type="ECO:0000256" key="1">
    <source>
        <dbReference type="ARBA" id="ARBA00022737"/>
    </source>
</evidence>
<evidence type="ECO:0000313" key="4">
    <source>
        <dbReference type="Proteomes" id="UP001256646"/>
    </source>
</evidence>
<dbReference type="Proteomes" id="UP001256646">
    <property type="component" value="Unassembled WGS sequence"/>
</dbReference>
<name>A0ABU1EKV5_9CLOT</name>
<gene>
    <name evidence="3" type="ORF">RGC78_15555</name>
</gene>
<dbReference type="SUPFAM" id="SSF48403">
    <property type="entry name" value="Ankyrin repeat"/>
    <property type="match status" value="1"/>
</dbReference>
<dbReference type="PANTHER" id="PTHR24126:SF14">
    <property type="entry name" value="ANK_REP_REGION DOMAIN-CONTAINING PROTEIN"/>
    <property type="match status" value="1"/>
</dbReference>